<dbReference type="Pfam" id="PF09186">
    <property type="entry name" value="DUF1949"/>
    <property type="match status" value="1"/>
</dbReference>
<keyword evidence="5" id="KW-1185">Reference proteome</keyword>
<accession>A0ABP7JKS2</accession>
<sequence length="215" mass="22535">MAEPYLTVSGYTEQETEVRRSRFICALAPVTGEGQAAEFVAARRKAHHAARHTCSAYVVGGDRRVQRADDDGEPSGTAGVPMLEVLNRRGFADTIAVVTRYFGGILLGAGGLARAYGGAVAEALDAAGIVTMVPARIMTVLIGHAHAGRLENDLHASDHTVRDISYGADVVIEVGVGLDRVDEFTSWLAGATAGQAIVSPGPLVYVPTRRTGHGA</sequence>
<dbReference type="InterPro" id="IPR023582">
    <property type="entry name" value="Impact"/>
</dbReference>
<dbReference type="SUPFAM" id="SSF54211">
    <property type="entry name" value="Ribosomal protein S5 domain 2-like"/>
    <property type="match status" value="1"/>
</dbReference>
<evidence type="ECO:0000313" key="4">
    <source>
        <dbReference type="EMBL" id="GAA3845994.1"/>
    </source>
</evidence>
<dbReference type="Gene3D" id="3.30.230.30">
    <property type="entry name" value="Impact, N-terminal domain"/>
    <property type="match status" value="1"/>
</dbReference>
<dbReference type="PANTHER" id="PTHR16301">
    <property type="entry name" value="IMPACT-RELATED"/>
    <property type="match status" value="1"/>
</dbReference>
<dbReference type="EMBL" id="BAAAZR010000063">
    <property type="protein sequence ID" value="GAA3845994.1"/>
    <property type="molecule type" value="Genomic_DNA"/>
</dbReference>
<dbReference type="PANTHER" id="PTHR16301:SF20">
    <property type="entry name" value="IMPACT FAMILY MEMBER YIGZ"/>
    <property type="match status" value="1"/>
</dbReference>
<dbReference type="Pfam" id="PF01205">
    <property type="entry name" value="Impact_N"/>
    <property type="match status" value="1"/>
</dbReference>
<evidence type="ECO:0000313" key="5">
    <source>
        <dbReference type="Proteomes" id="UP001500888"/>
    </source>
</evidence>
<dbReference type="InterPro" id="IPR035647">
    <property type="entry name" value="EFG_III/V"/>
</dbReference>
<evidence type="ECO:0000259" key="3">
    <source>
        <dbReference type="Pfam" id="PF09186"/>
    </source>
</evidence>
<dbReference type="InterPro" id="IPR020568">
    <property type="entry name" value="Ribosomal_Su5_D2-typ_SF"/>
</dbReference>
<reference evidence="5" key="1">
    <citation type="journal article" date="2019" name="Int. J. Syst. Evol. Microbiol.">
        <title>The Global Catalogue of Microorganisms (GCM) 10K type strain sequencing project: providing services to taxonomists for standard genome sequencing and annotation.</title>
        <authorList>
            <consortium name="The Broad Institute Genomics Platform"/>
            <consortium name="The Broad Institute Genome Sequencing Center for Infectious Disease"/>
            <person name="Wu L."/>
            <person name="Ma J."/>
        </authorList>
    </citation>
    <scope>NUCLEOTIDE SEQUENCE [LARGE SCALE GENOMIC DNA]</scope>
    <source>
        <strain evidence="5">JCM 16908</strain>
    </source>
</reference>
<dbReference type="RefSeq" id="WP_344953462.1">
    <property type="nucleotide sequence ID" value="NZ_BAAAZR010000063.1"/>
</dbReference>
<name>A0ABP7JKS2_9ACTN</name>
<comment type="similarity">
    <text evidence="1">Belongs to the IMPACT family.</text>
</comment>
<feature type="domain" description="UPF0029" evidence="3">
    <location>
        <begin position="142"/>
        <end position="195"/>
    </location>
</feature>
<comment type="caution">
    <text evidence="4">The sequence shown here is derived from an EMBL/GenBank/DDBJ whole genome shotgun (WGS) entry which is preliminary data.</text>
</comment>
<dbReference type="Proteomes" id="UP001500888">
    <property type="component" value="Unassembled WGS sequence"/>
</dbReference>
<gene>
    <name evidence="4" type="ORF">GCM10022226_81830</name>
</gene>
<evidence type="ECO:0000256" key="1">
    <source>
        <dbReference type="ARBA" id="ARBA00007665"/>
    </source>
</evidence>
<dbReference type="InterPro" id="IPR001498">
    <property type="entry name" value="Impact_N"/>
</dbReference>
<dbReference type="NCBIfam" id="TIGR00257">
    <property type="entry name" value="IMPACT_YIGZ"/>
    <property type="match status" value="1"/>
</dbReference>
<dbReference type="InterPro" id="IPR036956">
    <property type="entry name" value="Impact_N_sf"/>
</dbReference>
<feature type="domain" description="Impact N-terminal" evidence="2">
    <location>
        <begin position="19"/>
        <end position="124"/>
    </location>
</feature>
<evidence type="ECO:0000259" key="2">
    <source>
        <dbReference type="Pfam" id="PF01205"/>
    </source>
</evidence>
<dbReference type="SUPFAM" id="SSF54980">
    <property type="entry name" value="EF-G C-terminal domain-like"/>
    <property type="match status" value="1"/>
</dbReference>
<dbReference type="InterPro" id="IPR015269">
    <property type="entry name" value="UPF0029_Impact_C"/>
</dbReference>
<organism evidence="4 5">
    <name type="scientific">Sphaerisporangium flaviroseum</name>
    <dbReference type="NCBI Taxonomy" id="509199"/>
    <lineage>
        <taxon>Bacteria</taxon>
        <taxon>Bacillati</taxon>
        <taxon>Actinomycetota</taxon>
        <taxon>Actinomycetes</taxon>
        <taxon>Streptosporangiales</taxon>
        <taxon>Streptosporangiaceae</taxon>
        <taxon>Sphaerisporangium</taxon>
    </lineage>
</organism>
<proteinExistence type="inferred from homology"/>
<protein>
    <submittedName>
        <fullName evidence="4">YigZ family protein</fullName>
    </submittedName>
</protein>
<dbReference type="InterPro" id="IPR015796">
    <property type="entry name" value="Impact_YigZ-like"/>
</dbReference>